<keyword evidence="4" id="KW-1185">Reference proteome</keyword>
<accession>U5T505</accession>
<dbReference type="HOGENOM" id="CLU_075049_0_0_6"/>
<name>U5T505_9GAMM</name>
<feature type="compositionally biased region" description="Basic and acidic residues" evidence="1">
    <location>
        <begin position="245"/>
        <end position="254"/>
    </location>
</feature>
<dbReference type="eggNOG" id="COG2226">
    <property type="taxonomic scope" value="Bacteria"/>
</dbReference>
<reference evidence="3 4" key="1">
    <citation type="journal article" date="2013" name="BMC Genomics">
        <title>Genomes of "Spiribacter", a streamlined, successful halophilic bacterium.</title>
        <authorList>
            <person name="Lopez-Perez M."/>
            <person name="Ghai R."/>
            <person name="Leon M.J."/>
            <person name="Rodriguez-Olmos A."/>
            <person name="Copa-Patino J.L."/>
            <person name="Soliveri J."/>
            <person name="Sanchez-Porro C."/>
            <person name="Ventosa A."/>
            <person name="Rodriguez-Valera F."/>
        </authorList>
    </citation>
    <scope>NUCLEOTIDE SEQUENCE [LARGE SCALE GENOMIC DNA]</scope>
    <source>
        <strain evidence="3 4">UAH-SP71</strain>
    </source>
</reference>
<dbReference type="KEGG" id="spiu:SPICUR_07065"/>
<dbReference type="InterPro" id="IPR029063">
    <property type="entry name" value="SAM-dependent_MTases_sf"/>
</dbReference>
<evidence type="ECO:0000256" key="1">
    <source>
        <dbReference type="SAM" id="MobiDB-lite"/>
    </source>
</evidence>
<evidence type="ECO:0000313" key="4">
    <source>
        <dbReference type="Proteomes" id="UP000017640"/>
    </source>
</evidence>
<feature type="domain" description="Methyltransferase type 11" evidence="2">
    <location>
        <begin position="70"/>
        <end position="117"/>
    </location>
</feature>
<dbReference type="InterPro" id="IPR013216">
    <property type="entry name" value="Methyltransf_11"/>
</dbReference>
<dbReference type="Proteomes" id="UP000017640">
    <property type="component" value="Chromosome"/>
</dbReference>
<dbReference type="Gene3D" id="3.40.50.150">
    <property type="entry name" value="Vaccinia Virus protein VP39"/>
    <property type="match status" value="1"/>
</dbReference>
<protein>
    <recommendedName>
        <fullName evidence="2">Methyltransferase type 11 domain-containing protein</fullName>
    </recommendedName>
</protein>
<dbReference type="SUPFAM" id="SSF53335">
    <property type="entry name" value="S-adenosyl-L-methionine-dependent methyltransferases"/>
    <property type="match status" value="1"/>
</dbReference>
<dbReference type="Pfam" id="PF08241">
    <property type="entry name" value="Methyltransf_11"/>
    <property type="match status" value="1"/>
</dbReference>
<dbReference type="STRING" id="1335757.SPICUR_07065"/>
<dbReference type="AlphaFoldDB" id="U5T505"/>
<evidence type="ECO:0000313" key="3">
    <source>
        <dbReference type="EMBL" id="AGY92376.1"/>
    </source>
</evidence>
<proteinExistence type="predicted"/>
<evidence type="ECO:0000259" key="2">
    <source>
        <dbReference type="Pfam" id="PF08241"/>
    </source>
</evidence>
<dbReference type="RefSeq" id="WP_023367480.1">
    <property type="nucleotide sequence ID" value="NC_022664.1"/>
</dbReference>
<dbReference type="OrthoDB" id="6191410at2"/>
<dbReference type="EMBL" id="CP005990">
    <property type="protein sequence ID" value="AGY92376.1"/>
    <property type="molecule type" value="Genomic_DNA"/>
</dbReference>
<sequence length="254" mass="28320">MRALHEWFATPAGEDLAERETRLLTRRLAGLYARRVLQVGAYGGGRSPAVFGNVRQWVMDDCPDGSIDLEADSRVIPLTSSSVDVVMLIHQLEFSHAPHQVIREAARVLAPEGHLLVLGFNPYSLWGVRRALSGNARTPPWSGRYLAARRIADWMMLLGMVPRRPEGVALLPPPLSRWWLQRHPHSQANRRRESLGAGLNWIGGAHLVIGQKRVNGAVNPPQQWRRRFEIIPGGLTQAGAGATRSRRESWHDAG</sequence>
<organism evidence="3 4">
    <name type="scientific">Spiribacter curvatus</name>
    <dbReference type="NCBI Taxonomy" id="1335757"/>
    <lineage>
        <taxon>Bacteria</taxon>
        <taxon>Pseudomonadati</taxon>
        <taxon>Pseudomonadota</taxon>
        <taxon>Gammaproteobacteria</taxon>
        <taxon>Chromatiales</taxon>
        <taxon>Ectothiorhodospiraceae</taxon>
        <taxon>Spiribacter</taxon>
    </lineage>
</organism>
<dbReference type="GO" id="GO:0008757">
    <property type="term" value="F:S-adenosylmethionine-dependent methyltransferase activity"/>
    <property type="evidence" value="ECO:0007669"/>
    <property type="project" value="InterPro"/>
</dbReference>
<gene>
    <name evidence="3" type="ORF">SPICUR_07065</name>
</gene>
<feature type="region of interest" description="Disordered" evidence="1">
    <location>
        <begin position="235"/>
        <end position="254"/>
    </location>
</feature>